<keyword evidence="2" id="KW-0378">Hydrolase</keyword>
<dbReference type="SUPFAM" id="SSF53474">
    <property type="entry name" value="alpha/beta-Hydrolases"/>
    <property type="match status" value="1"/>
</dbReference>
<dbReference type="InterPro" id="IPR000073">
    <property type="entry name" value="AB_hydrolase_1"/>
</dbReference>
<dbReference type="GO" id="GO:0016787">
    <property type="term" value="F:hydrolase activity"/>
    <property type="evidence" value="ECO:0007669"/>
    <property type="project" value="UniProtKB-KW"/>
</dbReference>
<dbReference type="Gene3D" id="3.40.50.1820">
    <property type="entry name" value="alpha/beta hydrolase"/>
    <property type="match status" value="1"/>
</dbReference>
<gene>
    <name evidence="2" type="ORF">Q3V30_21555</name>
</gene>
<dbReference type="EMBL" id="CP132354">
    <property type="protein sequence ID" value="WLS81068.1"/>
    <property type="molecule type" value="Genomic_DNA"/>
</dbReference>
<geneLocation type="plasmid" evidence="2 3">
    <name>unnamed1</name>
</geneLocation>
<name>A0AA50HSV7_9GAMM</name>
<dbReference type="PANTHER" id="PTHR43194:SF4">
    <property type="entry name" value="AB HYDROLASE-1 DOMAIN-CONTAINING PROTEIN"/>
    <property type="match status" value="1"/>
</dbReference>
<dbReference type="RefSeq" id="WP_306213314.1">
    <property type="nucleotide sequence ID" value="NZ_CP132354.1"/>
</dbReference>
<feature type="domain" description="AB hydrolase-1" evidence="1">
    <location>
        <begin position="57"/>
        <end position="219"/>
    </location>
</feature>
<proteinExistence type="predicted"/>
<dbReference type="KEGG" id="epi:Q3V30_21555"/>
<keyword evidence="3" id="KW-1185">Reference proteome</keyword>
<reference evidence="2 3" key="1">
    <citation type="submission" date="2023-07" db="EMBL/GenBank/DDBJ databases">
        <title>Pathogenic bacteria of pear tree diseases.</title>
        <authorList>
            <person name="Zhang Z."/>
            <person name="He L."/>
            <person name="Huang R."/>
        </authorList>
    </citation>
    <scope>NUCLEOTIDE SEQUENCE [LARGE SCALE GENOMIC DNA]</scope>
    <source>
        <strain evidence="2 3">DE2</strain>
        <plasmid evidence="2 3">unnamed1</plasmid>
    </source>
</reference>
<dbReference type="CDD" id="cd12809">
    <property type="entry name" value="Esterase_713_like-2"/>
    <property type="match status" value="1"/>
</dbReference>
<protein>
    <submittedName>
        <fullName evidence="2">Alpha/beta hydrolase</fullName>
    </submittedName>
</protein>
<dbReference type="AlphaFoldDB" id="A0AA50HSV7"/>
<keyword evidence="2" id="KW-0614">Plasmid</keyword>
<dbReference type="InterPro" id="IPR029058">
    <property type="entry name" value="AB_hydrolase_fold"/>
</dbReference>
<dbReference type="InterPro" id="IPR050228">
    <property type="entry name" value="Carboxylesterase_BioH"/>
</dbReference>
<dbReference type="PANTHER" id="PTHR43194">
    <property type="entry name" value="HYDROLASE ALPHA/BETA FOLD FAMILY"/>
    <property type="match status" value="1"/>
</dbReference>
<dbReference type="Proteomes" id="UP001228139">
    <property type="component" value="Plasmid unnamed1"/>
</dbReference>
<organism evidence="2 3">
    <name type="scientific">Erwinia pyri</name>
    <dbReference type="NCBI Taxonomy" id="3062598"/>
    <lineage>
        <taxon>Bacteria</taxon>
        <taxon>Pseudomonadati</taxon>
        <taxon>Pseudomonadota</taxon>
        <taxon>Gammaproteobacteria</taxon>
        <taxon>Enterobacterales</taxon>
        <taxon>Erwiniaceae</taxon>
        <taxon>Erwinia</taxon>
    </lineage>
</organism>
<evidence type="ECO:0000313" key="2">
    <source>
        <dbReference type="EMBL" id="WLS81068.1"/>
    </source>
</evidence>
<evidence type="ECO:0000313" key="3">
    <source>
        <dbReference type="Proteomes" id="UP001228139"/>
    </source>
</evidence>
<accession>A0AA50HSV7</accession>
<sequence length="340" mass="37096">MKNHQYYAPWRITPPRVVCRGHFWIAGERTEQNGLTYQRGPMYVEWEAPETVSQPFPVVLMHGGGFQGTEWFDTPDGRPGWAQRFVENGYAVLVIDRPGHGRSPFHVETFGEMGPPFSYEGGQHIYFPGNDERHTQWPFAVDDEDAMDEFIAGYGPLPKDLALSQTSDADRMASLLDRIGPAIIVTHSASGPDGWLTADRRPDRVKAIVAVEPMGPPFAVIPNIGTMTWGITAAPLRFEPAVNSIDAVHNAEPGSLTLPALKDLPILIVTAEASAFAAASPPTAAFLNSAGASAELLHLPDHGVYGNGHGLIYENNSDEALVPVLQWLEKHLSGSTLLKD</sequence>
<evidence type="ECO:0000259" key="1">
    <source>
        <dbReference type="Pfam" id="PF00561"/>
    </source>
</evidence>
<dbReference type="Pfam" id="PF00561">
    <property type="entry name" value="Abhydrolase_1"/>
    <property type="match status" value="1"/>
</dbReference>